<evidence type="ECO:0000256" key="2">
    <source>
        <dbReference type="ARBA" id="ARBA00023172"/>
    </source>
</evidence>
<dbReference type="EMBL" id="MIGX01000002">
    <property type="protein sequence ID" value="PPT93234.1"/>
    <property type="molecule type" value="Genomic_DNA"/>
</dbReference>
<proteinExistence type="predicted"/>
<keyword evidence="4" id="KW-1185">Reference proteome</keyword>
<organism evidence="3 4">
    <name type="scientific">Xanthomonas theicola</name>
    <dbReference type="NCBI Taxonomy" id="56464"/>
    <lineage>
        <taxon>Bacteria</taxon>
        <taxon>Pseudomonadati</taxon>
        <taxon>Pseudomonadota</taxon>
        <taxon>Gammaproteobacteria</taxon>
        <taxon>Lysobacterales</taxon>
        <taxon>Lysobacteraceae</taxon>
        <taxon>Xanthomonas</taxon>
    </lineage>
</organism>
<dbReference type="AlphaFoldDB" id="A0A2S6ZLW6"/>
<keyword evidence="1" id="KW-0238">DNA-binding</keyword>
<dbReference type="RefSeq" id="WP_128418705.1">
    <property type="nucleotide sequence ID" value="NZ_CP049017.1"/>
</dbReference>
<sequence>MPRPRAKHNPSIPPHIDQAKLPKGVYWDKSGNGRWYVLEHPRRAVTVAGCDAQLSDLHAIMEARAGGAARGTVGFVIEQFEASTEFAELAAGTRKGYEHQAKLVRAYRTPMGATLDTLQVSRLGPAAIQRIVESIAKGKDGKVGQPTKANHLLRYLRRTFAWGIRHGACASNPAAGVRQARERARFRMPTPDVFARLVAFATERGMRKAHTKGSVAPYLGHLMVIAYACRLRGIELVTLTDANATEVGVLSNRRKGSRDNVTRWTPELRGAWDALVELRKAAYKRHDIDTVVQLMPKNRPLVVSETGQPLSKSSLDSAWQRLMDVATKQVGDQPPLLAPEDRFTLHGIKHRGITDSEDKASGGHVTESMRQRYNHEVPTVEPAKLPAFSGVISGGGEKTTKGDA</sequence>
<evidence type="ECO:0000313" key="3">
    <source>
        <dbReference type="EMBL" id="PPT93234.1"/>
    </source>
</evidence>
<dbReference type="Proteomes" id="UP000239898">
    <property type="component" value="Unassembled WGS sequence"/>
</dbReference>
<reference evidence="3 4" key="1">
    <citation type="submission" date="2016-08" db="EMBL/GenBank/DDBJ databases">
        <title>Evolution of the type three secretion system and type three effector repertoires in Xanthomonas.</title>
        <authorList>
            <person name="Merda D."/>
            <person name="Briand M."/>
            <person name="Bosis E."/>
            <person name="Rousseau C."/>
            <person name="Portier P."/>
            <person name="Jacques M.-A."/>
            <person name="Fischer-Le Saux M."/>
        </authorList>
    </citation>
    <scope>NUCLEOTIDE SEQUENCE [LARGE SCALE GENOMIC DNA]</scope>
    <source>
        <strain evidence="3 4">CFBP 4691</strain>
    </source>
</reference>
<protein>
    <recommendedName>
        <fullName evidence="5">Integrase</fullName>
    </recommendedName>
</protein>
<dbReference type="GO" id="GO:0015074">
    <property type="term" value="P:DNA integration"/>
    <property type="evidence" value="ECO:0007669"/>
    <property type="project" value="InterPro"/>
</dbReference>
<dbReference type="InterPro" id="IPR013762">
    <property type="entry name" value="Integrase-like_cat_sf"/>
</dbReference>
<dbReference type="GO" id="GO:0006310">
    <property type="term" value="P:DNA recombination"/>
    <property type="evidence" value="ECO:0007669"/>
    <property type="project" value="UniProtKB-KW"/>
</dbReference>
<dbReference type="Gene3D" id="1.10.443.10">
    <property type="entry name" value="Intergrase catalytic core"/>
    <property type="match status" value="1"/>
</dbReference>
<dbReference type="GO" id="GO:0003677">
    <property type="term" value="F:DNA binding"/>
    <property type="evidence" value="ECO:0007669"/>
    <property type="project" value="UniProtKB-KW"/>
</dbReference>
<evidence type="ECO:0000256" key="1">
    <source>
        <dbReference type="ARBA" id="ARBA00023125"/>
    </source>
</evidence>
<gene>
    <name evidence="3" type="ORF">XthCFBP4691_01070</name>
</gene>
<keyword evidence="2" id="KW-0233">DNA recombination</keyword>
<dbReference type="InterPro" id="IPR010998">
    <property type="entry name" value="Integrase_recombinase_N"/>
</dbReference>
<dbReference type="OrthoDB" id="6173494at2"/>
<evidence type="ECO:0000313" key="4">
    <source>
        <dbReference type="Proteomes" id="UP000239898"/>
    </source>
</evidence>
<comment type="caution">
    <text evidence="3">The sequence shown here is derived from an EMBL/GenBank/DDBJ whole genome shotgun (WGS) entry which is preliminary data.</text>
</comment>
<dbReference type="SUPFAM" id="SSF56349">
    <property type="entry name" value="DNA breaking-rejoining enzymes"/>
    <property type="match status" value="1"/>
</dbReference>
<dbReference type="InterPro" id="IPR011010">
    <property type="entry name" value="DNA_brk_join_enz"/>
</dbReference>
<dbReference type="Gene3D" id="1.10.150.130">
    <property type="match status" value="1"/>
</dbReference>
<accession>A0A2S6ZLW6</accession>
<evidence type="ECO:0008006" key="5">
    <source>
        <dbReference type="Google" id="ProtNLM"/>
    </source>
</evidence>
<name>A0A2S6ZLW6_9XANT</name>